<keyword evidence="7" id="KW-1001">Plastid inner membrane</keyword>
<dbReference type="GO" id="GO:0045036">
    <property type="term" value="P:protein targeting to chloroplast"/>
    <property type="evidence" value="ECO:0007669"/>
    <property type="project" value="UniProtKB-ARBA"/>
</dbReference>
<keyword evidence="8" id="KW-0653">Protein transport</keyword>
<evidence type="ECO:0000256" key="8">
    <source>
        <dbReference type="ARBA" id="ARBA00022927"/>
    </source>
</evidence>
<dbReference type="InterPro" id="IPR001660">
    <property type="entry name" value="SAM"/>
</dbReference>
<dbReference type="GO" id="GO:0008320">
    <property type="term" value="F:protein transmembrane transporter activity"/>
    <property type="evidence" value="ECO:0007669"/>
    <property type="project" value="TreeGrafter"/>
</dbReference>
<dbReference type="PANTHER" id="PTHR14110:SF6">
    <property type="entry name" value="OS04G0405100 PROTEIN"/>
    <property type="match status" value="1"/>
</dbReference>
<evidence type="ECO:0000313" key="13">
    <source>
        <dbReference type="EMBL" id="KAI5405344.1"/>
    </source>
</evidence>
<keyword evidence="4" id="KW-0150">Chloroplast</keyword>
<gene>
    <name evidence="13" type="ORF">KIW84_052208</name>
</gene>
<dbReference type="EMBL" id="JAMSHJ010000005">
    <property type="protein sequence ID" value="KAI5405344.1"/>
    <property type="molecule type" value="Genomic_DNA"/>
</dbReference>
<dbReference type="GO" id="GO:0016031">
    <property type="term" value="P:tRNA import into mitochondrion"/>
    <property type="evidence" value="ECO:0007669"/>
    <property type="project" value="UniProtKB-ARBA"/>
</dbReference>
<proteinExistence type="inferred from homology"/>
<dbReference type="GO" id="GO:0045039">
    <property type="term" value="P:protein insertion into mitochondrial inner membrane"/>
    <property type="evidence" value="ECO:0007669"/>
    <property type="project" value="InterPro"/>
</dbReference>
<protein>
    <recommendedName>
        <fullName evidence="12">SAM domain-containing protein</fullName>
    </recommendedName>
</protein>
<evidence type="ECO:0000256" key="9">
    <source>
        <dbReference type="ARBA" id="ARBA00022989"/>
    </source>
</evidence>
<keyword evidence="5" id="KW-0934">Plastid</keyword>
<accession>A0A9D4WM32</accession>
<evidence type="ECO:0000256" key="3">
    <source>
        <dbReference type="ARBA" id="ARBA00022448"/>
    </source>
</evidence>
<evidence type="ECO:0000256" key="4">
    <source>
        <dbReference type="ARBA" id="ARBA00022528"/>
    </source>
</evidence>
<dbReference type="FunFam" id="1.10.150.50:FF:000069">
    <property type="entry name" value="mitochondrial import inner membrane translocase subunit TIM22-like"/>
    <property type="match status" value="1"/>
</dbReference>
<dbReference type="SUPFAM" id="SSF47769">
    <property type="entry name" value="SAM/Pointed domain"/>
    <property type="match status" value="1"/>
</dbReference>
<dbReference type="Gene3D" id="1.10.150.50">
    <property type="entry name" value="Transcription Factor, Ets-1"/>
    <property type="match status" value="1"/>
</dbReference>
<evidence type="ECO:0000256" key="1">
    <source>
        <dbReference type="ARBA" id="ARBA00004478"/>
    </source>
</evidence>
<dbReference type="CDD" id="cd09487">
    <property type="entry name" value="SAM_superfamily"/>
    <property type="match status" value="1"/>
</dbReference>
<evidence type="ECO:0000256" key="5">
    <source>
        <dbReference type="ARBA" id="ARBA00022640"/>
    </source>
</evidence>
<evidence type="ECO:0000256" key="7">
    <source>
        <dbReference type="ARBA" id="ARBA00022780"/>
    </source>
</evidence>
<keyword evidence="9" id="KW-1133">Transmembrane helix</keyword>
<evidence type="ECO:0000256" key="6">
    <source>
        <dbReference type="ARBA" id="ARBA00022692"/>
    </source>
</evidence>
<keyword evidence="10" id="KW-0472">Membrane</keyword>
<comment type="subcellular location">
    <subcellularLocation>
        <location evidence="1">Plastid</location>
        <location evidence="1">Chloroplast inner membrane</location>
        <topology evidence="1">Multi-pass membrane protein</topology>
    </subcellularLocation>
</comment>
<dbReference type="InterPro" id="IPR013761">
    <property type="entry name" value="SAM/pointed_sf"/>
</dbReference>
<sequence>MEQGKQQQRTMALSSKGLPHQIQNPITQIQTRFKNIENGVKLWLSKQSIAVEAAVVATTSAAQGAVMGACMGTFTSNAPAAFAPPPNATLSPQAMASLKQAQALAGGPLIQARNFAVMTGVNAGISCVLKRLRGKEDVQSSMAAAFGSGALFTLVSGIGGGSNQVANAVSSGLFFALVQGGIFQISQKFSQPPVEDTHYAKTRSMLNNLGLQNYEKNFKKGLLSDNTLPLLNDSALRDVKIPPGPRLLILDHIQREHDSREKHGSQAAVN</sequence>
<evidence type="ECO:0000313" key="14">
    <source>
        <dbReference type="Proteomes" id="UP001058974"/>
    </source>
</evidence>
<dbReference type="Proteomes" id="UP001058974">
    <property type="component" value="Chromosome 5"/>
</dbReference>
<evidence type="ECO:0000259" key="12">
    <source>
        <dbReference type="Pfam" id="PF00536"/>
    </source>
</evidence>
<dbReference type="InterPro" id="IPR039175">
    <property type="entry name" value="TIM22"/>
</dbReference>
<evidence type="ECO:0000256" key="11">
    <source>
        <dbReference type="ARBA" id="ARBA00062478"/>
    </source>
</evidence>
<dbReference type="PANTHER" id="PTHR14110">
    <property type="entry name" value="MITOCHONDRIAL IMPORT INNER MEMBRANE TRANSLOCASE SUBUNIT TIM22"/>
    <property type="match status" value="1"/>
</dbReference>
<evidence type="ECO:0000256" key="2">
    <source>
        <dbReference type="ARBA" id="ARBA00008444"/>
    </source>
</evidence>
<reference evidence="13 14" key="1">
    <citation type="journal article" date="2022" name="Nat. Genet.">
        <title>Improved pea reference genome and pan-genome highlight genomic features and evolutionary characteristics.</title>
        <authorList>
            <person name="Yang T."/>
            <person name="Liu R."/>
            <person name="Luo Y."/>
            <person name="Hu S."/>
            <person name="Wang D."/>
            <person name="Wang C."/>
            <person name="Pandey M.K."/>
            <person name="Ge S."/>
            <person name="Xu Q."/>
            <person name="Li N."/>
            <person name="Li G."/>
            <person name="Huang Y."/>
            <person name="Saxena R.K."/>
            <person name="Ji Y."/>
            <person name="Li M."/>
            <person name="Yan X."/>
            <person name="He Y."/>
            <person name="Liu Y."/>
            <person name="Wang X."/>
            <person name="Xiang C."/>
            <person name="Varshney R.K."/>
            <person name="Ding H."/>
            <person name="Gao S."/>
            <person name="Zong X."/>
        </authorList>
    </citation>
    <scope>NUCLEOTIDE SEQUENCE [LARGE SCALE GENOMIC DNA]</scope>
    <source>
        <strain evidence="13 14">cv. Zhongwan 6</strain>
    </source>
</reference>
<dbReference type="GO" id="GO:0042721">
    <property type="term" value="C:TIM22 mitochondrial import inner membrane insertion complex"/>
    <property type="evidence" value="ECO:0007669"/>
    <property type="project" value="InterPro"/>
</dbReference>
<dbReference type="GO" id="GO:0009706">
    <property type="term" value="C:chloroplast inner membrane"/>
    <property type="evidence" value="ECO:0007669"/>
    <property type="project" value="UniProtKB-SubCell"/>
</dbReference>
<evidence type="ECO:0000256" key="10">
    <source>
        <dbReference type="ARBA" id="ARBA00023136"/>
    </source>
</evidence>
<keyword evidence="6" id="KW-0812">Transmembrane</keyword>
<dbReference type="Pfam" id="PF00536">
    <property type="entry name" value="SAM_1"/>
    <property type="match status" value="1"/>
</dbReference>
<comment type="subunit">
    <text evidence="11">Probable component of a protein-conducting channel made of HP30-1, HP30-2 and HP20 that mediates the import of transit sequence-less proteins into the chloroplastic inner membrane. Interacts with CEQORH.</text>
</comment>
<dbReference type="Gramene" id="Psat05G0220800-T1">
    <property type="protein sequence ID" value="KAI5405344.1"/>
    <property type="gene ID" value="KIW84_052208"/>
</dbReference>
<name>A0A9D4WM32_PEA</name>
<organism evidence="13 14">
    <name type="scientific">Pisum sativum</name>
    <name type="common">Garden pea</name>
    <name type="synonym">Lathyrus oleraceus</name>
    <dbReference type="NCBI Taxonomy" id="3888"/>
    <lineage>
        <taxon>Eukaryota</taxon>
        <taxon>Viridiplantae</taxon>
        <taxon>Streptophyta</taxon>
        <taxon>Embryophyta</taxon>
        <taxon>Tracheophyta</taxon>
        <taxon>Spermatophyta</taxon>
        <taxon>Magnoliopsida</taxon>
        <taxon>eudicotyledons</taxon>
        <taxon>Gunneridae</taxon>
        <taxon>Pentapetalae</taxon>
        <taxon>rosids</taxon>
        <taxon>fabids</taxon>
        <taxon>Fabales</taxon>
        <taxon>Fabaceae</taxon>
        <taxon>Papilionoideae</taxon>
        <taxon>50 kb inversion clade</taxon>
        <taxon>NPAAA clade</taxon>
        <taxon>Hologalegina</taxon>
        <taxon>IRL clade</taxon>
        <taxon>Fabeae</taxon>
        <taxon>Lathyrus</taxon>
    </lineage>
</organism>
<comment type="similarity">
    <text evidence="2">Belongs to the Tim17/Tim22/Tim23 family.</text>
</comment>
<dbReference type="AlphaFoldDB" id="A0A9D4WM32"/>
<feature type="domain" description="SAM" evidence="12">
    <location>
        <begin position="204"/>
        <end position="255"/>
    </location>
</feature>
<keyword evidence="14" id="KW-1185">Reference proteome</keyword>
<comment type="caution">
    <text evidence="13">The sequence shown here is derived from an EMBL/GenBank/DDBJ whole genome shotgun (WGS) entry which is preliminary data.</text>
</comment>
<dbReference type="Pfam" id="PF02466">
    <property type="entry name" value="Tim17"/>
    <property type="match status" value="1"/>
</dbReference>
<keyword evidence="3" id="KW-0813">Transport</keyword>